<protein>
    <recommendedName>
        <fullName evidence="4">DUF4367 domain-containing protein</fullName>
    </recommendedName>
</protein>
<dbReference type="Proteomes" id="UP000515860">
    <property type="component" value="Chromosome"/>
</dbReference>
<gene>
    <name evidence="2" type="ORF">H9Q79_13640</name>
</gene>
<dbReference type="RefSeq" id="WP_249328526.1">
    <property type="nucleotide sequence ID" value="NZ_CP060635.1"/>
</dbReference>
<dbReference type="AlphaFoldDB" id="A0A7G9GAW1"/>
<accession>A0A7G9GAW1</accession>
<evidence type="ECO:0000313" key="2">
    <source>
        <dbReference type="EMBL" id="QNM07943.1"/>
    </source>
</evidence>
<keyword evidence="1" id="KW-0812">Transmembrane</keyword>
<name>A0A7G9GAW1_9FIRM</name>
<evidence type="ECO:0008006" key="4">
    <source>
        <dbReference type="Google" id="ProtNLM"/>
    </source>
</evidence>
<evidence type="ECO:0000313" key="3">
    <source>
        <dbReference type="Proteomes" id="UP000515860"/>
    </source>
</evidence>
<dbReference type="KEGG" id="whj:H9Q79_13640"/>
<keyword evidence="1" id="KW-1133">Transmembrane helix</keyword>
<sequence>MLGDNRYRKMMKGSVPEELKLRTWQAMQQEALRQKAAQQKGAEIPDAVHRRRMPLSGKWIGIIAAAACVVLILAVTLNSRYDGITYGEGRPASIADRQNLYFGVGMHLKQPWEKQQFEEWSGEKLELSGLPEGIEEVSWEARGYYKNRELLAGAEASIEYEGKDGEIYSLRYVSGLPEGFEANTRIGGRKIYVYELEEGGYGAVFQGTEQELTGEITAGNTNKRDFENVLYKFFNE</sequence>
<feature type="transmembrane region" description="Helical" evidence="1">
    <location>
        <begin position="59"/>
        <end position="77"/>
    </location>
</feature>
<proteinExistence type="predicted"/>
<keyword evidence="3" id="KW-1185">Reference proteome</keyword>
<organism evidence="2 3">
    <name type="scientific">Wansuia hejianensis</name>
    <dbReference type="NCBI Taxonomy" id="2763667"/>
    <lineage>
        <taxon>Bacteria</taxon>
        <taxon>Bacillati</taxon>
        <taxon>Bacillota</taxon>
        <taxon>Clostridia</taxon>
        <taxon>Lachnospirales</taxon>
        <taxon>Lachnospiraceae</taxon>
        <taxon>Wansuia</taxon>
    </lineage>
</organism>
<dbReference type="EMBL" id="CP060635">
    <property type="protein sequence ID" value="QNM07943.1"/>
    <property type="molecule type" value="Genomic_DNA"/>
</dbReference>
<keyword evidence="1" id="KW-0472">Membrane</keyword>
<reference evidence="2 3" key="1">
    <citation type="submission" date="2020-08" db="EMBL/GenBank/DDBJ databases">
        <authorList>
            <person name="Liu C."/>
            <person name="Sun Q."/>
        </authorList>
    </citation>
    <scope>NUCLEOTIDE SEQUENCE [LARGE SCALE GENOMIC DNA]</scope>
    <source>
        <strain evidence="2 3">NSJ-29</strain>
    </source>
</reference>
<evidence type="ECO:0000256" key="1">
    <source>
        <dbReference type="SAM" id="Phobius"/>
    </source>
</evidence>